<dbReference type="EMBL" id="BARS01011217">
    <property type="protein sequence ID" value="GAF99463.1"/>
    <property type="molecule type" value="Genomic_DNA"/>
</dbReference>
<proteinExistence type="predicted"/>
<organism evidence="1">
    <name type="scientific">marine sediment metagenome</name>
    <dbReference type="NCBI Taxonomy" id="412755"/>
    <lineage>
        <taxon>unclassified sequences</taxon>
        <taxon>metagenomes</taxon>
        <taxon>ecological metagenomes</taxon>
    </lineage>
</organism>
<reference evidence="1" key="1">
    <citation type="journal article" date="2014" name="Front. Microbiol.">
        <title>High frequency of phylogenetically diverse reductive dehalogenase-homologous genes in deep subseafloor sedimentary metagenomes.</title>
        <authorList>
            <person name="Kawai M."/>
            <person name="Futagami T."/>
            <person name="Toyoda A."/>
            <person name="Takaki Y."/>
            <person name="Nishi S."/>
            <person name="Hori S."/>
            <person name="Arai W."/>
            <person name="Tsubouchi T."/>
            <person name="Morono Y."/>
            <person name="Uchiyama I."/>
            <person name="Ito T."/>
            <person name="Fujiyama A."/>
            <person name="Inagaki F."/>
            <person name="Takami H."/>
        </authorList>
    </citation>
    <scope>NUCLEOTIDE SEQUENCE</scope>
    <source>
        <strain evidence="1">Expedition CK06-06</strain>
    </source>
</reference>
<accession>X0U123</accession>
<sequence length="277" mass="30514">VDWQITSQGKLIDDWAVWSGTLPIFDFRFEDDLNDSSPQKFIMHNITSLAGNFTTGIVGRALNLTTVLSPISAASGYIEIWKGNNASEQFTNEKNTTIAFWIKPETSFFNTSDNGERYLFSDAWQEPGGSALQLNYYQGDIQFRAGDPYGTVLNATNLSFGTWYHLAATYNGSHVSLWIDGNFSGSSVATGYEDAYVNPFAFRLTGNNYTIDEFLLFNDSLSDTDINLIYDYGLAGAHAMDPGGVTVTLDSPTNATVITNTTAIFNITLEPKLSVEN</sequence>
<dbReference type="InterPro" id="IPR013320">
    <property type="entry name" value="ConA-like_dom_sf"/>
</dbReference>
<feature type="non-terminal residue" evidence="1">
    <location>
        <position position="1"/>
    </location>
</feature>
<dbReference type="Gene3D" id="2.60.120.200">
    <property type="match status" value="1"/>
</dbReference>
<evidence type="ECO:0000313" key="1">
    <source>
        <dbReference type="EMBL" id="GAF99463.1"/>
    </source>
</evidence>
<comment type="caution">
    <text evidence="1">The sequence shown here is derived from an EMBL/GenBank/DDBJ whole genome shotgun (WGS) entry which is preliminary data.</text>
</comment>
<gene>
    <name evidence="1" type="ORF">S01H1_20487</name>
</gene>
<dbReference type="AlphaFoldDB" id="X0U123"/>
<feature type="non-terminal residue" evidence="1">
    <location>
        <position position="277"/>
    </location>
</feature>
<name>X0U123_9ZZZZ</name>
<protein>
    <recommendedName>
        <fullName evidence="2">LamG-like jellyroll fold domain-containing protein</fullName>
    </recommendedName>
</protein>
<dbReference type="SUPFAM" id="SSF49899">
    <property type="entry name" value="Concanavalin A-like lectins/glucanases"/>
    <property type="match status" value="1"/>
</dbReference>
<dbReference type="Pfam" id="PF13385">
    <property type="entry name" value="Laminin_G_3"/>
    <property type="match status" value="1"/>
</dbReference>
<evidence type="ECO:0008006" key="2">
    <source>
        <dbReference type="Google" id="ProtNLM"/>
    </source>
</evidence>